<evidence type="ECO:0000256" key="5">
    <source>
        <dbReference type="SAM" id="Phobius"/>
    </source>
</evidence>
<evidence type="ECO:0000256" key="1">
    <source>
        <dbReference type="ARBA" id="ARBA00004141"/>
    </source>
</evidence>
<dbReference type="InterPro" id="IPR023352">
    <property type="entry name" value="MAPEG-like_dom_sf"/>
</dbReference>
<dbReference type="InterPro" id="IPR001129">
    <property type="entry name" value="Membr-assoc_MAPEG"/>
</dbReference>
<evidence type="ECO:0008006" key="8">
    <source>
        <dbReference type="Google" id="ProtNLM"/>
    </source>
</evidence>
<keyword evidence="3 5" id="KW-1133">Transmembrane helix</keyword>
<dbReference type="PANTHER" id="PTHR10250">
    <property type="entry name" value="MICROSOMAL GLUTATHIONE S-TRANSFERASE"/>
    <property type="match status" value="1"/>
</dbReference>
<proteinExistence type="predicted"/>
<evidence type="ECO:0000313" key="6">
    <source>
        <dbReference type="EMBL" id="KAK4546579.1"/>
    </source>
</evidence>
<evidence type="ECO:0000256" key="4">
    <source>
        <dbReference type="ARBA" id="ARBA00023136"/>
    </source>
</evidence>
<dbReference type="EMBL" id="JAVFHQ010000014">
    <property type="protein sequence ID" value="KAK4546579.1"/>
    <property type="molecule type" value="Genomic_DNA"/>
</dbReference>
<evidence type="ECO:0000256" key="3">
    <source>
        <dbReference type="ARBA" id="ARBA00022989"/>
    </source>
</evidence>
<keyword evidence="4 5" id="KW-0472">Membrane</keyword>
<dbReference type="GO" id="GO:0004364">
    <property type="term" value="F:glutathione transferase activity"/>
    <property type="evidence" value="ECO:0007669"/>
    <property type="project" value="TreeGrafter"/>
</dbReference>
<reference evidence="6 7" key="1">
    <citation type="submission" date="2021-11" db="EMBL/GenBank/DDBJ databases">
        <title>Black yeast isolated from Biological Soil Crust.</title>
        <authorList>
            <person name="Kurbessoian T."/>
        </authorList>
    </citation>
    <scope>NUCLEOTIDE SEQUENCE [LARGE SCALE GENOMIC DNA]</scope>
    <source>
        <strain evidence="6 7">CCFEE 5522</strain>
    </source>
</reference>
<organism evidence="6 7">
    <name type="scientific">Oleoguttula mirabilis</name>
    <dbReference type="NCBI Taxonomy" id="1507867"/>
    <lineage>
        <taxon>Eukaryota</taxon>
        <taxon>Fungi</taxon>
        <taxon>Dikarya</taxon>
        <taxon>Ascomycota</taxon>
        <taxon>Pezizomycotina</taxon>
        <taxon>Dothideomycetes</taxon>
        <taxon>Dothideomycetidae</taxon>
        <taxon>Mycosphaerellales</taxon>
        <taxon>Teratosphaeriaceae</taxon>
        <taxon>Oleoguttula</taxon>
    </lineage>
</organism>
<evidence type="ECO:0000313" key="7">
    <source>
        <dbReference type="Proteomes" id="UP001324427"/>
    </source>
</evidence>
<feature type="transmembrane region" description="Helical" evidence="5">
    <location>
        <begin position="12"/>
        <end position="32"/>
    </location>
</feature>
<dbReference type="SUPFAM" id="SSF161084">
    <property type="entry name" value="MAPEG domain-like"/>
    <property type="match status" value="1"/>
</dbReference>
<protein>
    <recommendedName>
        <fullName evidence="8">Microsomal glutathione S-transferase 3</fullName>
    </recommendedName>
</protein>
<gene>
    <name evidence="6" type="ORF">LTR36_001796</name>
</gene>
<keyword evidence="7" id="KW-1185">Reference proteome</keyword>
<dbReference type="AlphaFoldDB" id="A0AAV9JNN9"/>
<accession>A0AAV9JNN9</accession>
<feature type="transmembrane region" description="Helical" evidence="5">
    <location>
        <begin position="131"/>
        <end position="152"/>
    </location>
</feature>
<dbReference type="GO" id="GO:0016020">
    <property type="term" value="C:membrane"/>
    <property type="evidence" value="ECO:0007669"/>
    <property type="project" value="UniProtKB-SubCell"/>
</dbReference>
<dbReference type="GO" id="GO:0005635">
    <property type="term" value="C:nuclear envelope"/>
    <property type="evidence" value="ECO:0007669"/>
    <property type="project" value="TreeGrafter"/>
</dbReference>
<dbReference type="Pfam" id="PF01124">
    <property type="entry name" value="MAPEG"/>
    <property type="match status" value="1"/>
</dbReference>
<evidence type="ECO:0000256" key="2">
    <source>
        <dbReference type="ARBA" id="ARBA00022692"/>
    </source>
</evidence>
<comment type="caution">
    <text evidence="6">The sequence shown here is derived from an EMBL/GenBank/DDBJ whole genome shotgun (WGS) entry which is preliminary data.</text>
</comment>
<keyword evidence="2 5" id="KW-0812">Transmembrane</keyword>
<name>A0AAV9JNN9_9PEZI</name>
<dbReference type="Gene3D" id="1.20.120.550">
    <property type="entry name" value="Membrane associated eicosanoid/glutathione metabolism-like domain"/>
    <property type="match status" value="1"/>
</dbReference>
<feature type="transmembrane region" description="Helical" evidence="5">
    <location>
        <begin position="86"/>
        <end position="110"/>
    </location>
</feature>
<dbReference type="InterPro" id="IPR050997">
    <property type="entry name" value="MAPEG"/>
</dbReference>
<dbReference type="PANTHER" id="PTHR10250:SF26">
    <property type="entry name" value="GLUTATHIONE S-TRANSFERASE 3, MITOCHONDRIAL"/>
    <property type="match status" value="1"/>
</dbReference>
<dbReference type="Proteomes" id="UP001324427">
    <property type="component" value="Unassembled WGS sequence"/>
</dbReference>
<dbReference type="GO" id="GO:0004602">
    <property type="term" value="F:glutathione peroxidase activity"/>
    <property type="evidence" value="ECO:0007669"/>
    <property type="project" value="TreeGrafter"/>
</dbReference>
<sequence length="156" mass="17084">MTSILGLALPQEYGYVVIATAGTFFLSFWHGARIGSFRKAAGIGYPKAYADSSDLSTAEPEKKKAMYLFNCAQRAHSNYLENQPSFSIAMLVAGIQYPIATSVMGAGWLVSRVIYAVGYTREDKTKGEGRLYGAPFWLFQLGVFGLTAWTGIKMVL</sequence>
<dbReference type="GO" id="GO:0005783">
    <property type="term" value="C:endoplasmic reticulum"/>
    <property type="evidence" value="ECO:0007669"/>
    <property type="project" value="TreeGrafter"/>
</dbReference>
<comment type="subcellular location">
    <subcellularLocation>
        <location evidence="1">Membrane</location>
        <topology evidence="1">Multi-pass membrane protein</topology>
    </subcellularLocation>
</comment>